<evidence type="ECO:0000259" key="2">
    <source>
        <dbReference type="SMART" id="SM00460"/>
    </source>
</evidence>
<dbReference type="GO" id="GO:0008233">
    <property type="term" value="F:peptidase activity"/>
    <property type="evidence" value="ECO:0007669"/>
    <property type="project" value="UniProtKB-KW"/>
</dbReference>
<dbReference type="InterPro" id="IPR002931">
    <property type="entry name" value="Transglutaminase-like"/>
</dbReference>
<dbReference type="Gene3D" id="3.10.620.30">
    <property type="match status" value="1"/>
</dbReference>
<evidence type="ECO:0000313" key="4">
    <source>
        <dbReference type="Proteomes" id="UP000464178"/>
    </source>
</evidence>
<keyword evidence="1" id="KW-0732">Signal</keyword>
<dbReference type="Pfam" id="PF01841">
    <property type="entry name" value="Transglut_core"/>
    <property type="match status" value="1"/>
</dbReference>
<accession>A0A6P2CRG0</accession>
<keyword evidence="3" id="KW-0645">Protease</keyword>
<protein>
    <recommendedName>
        <fullName evidence="2">Transglutaminase-like domain-containing protein</fullName>
    </recommendedName>
</protein>
<dbReference type="KEGG" id="gms:SOIL9_65670"/>
<sequence>MQRFGTFLSLTACALFAAYSFAQPTKLDEQKNFIIRPKTSGGSGGTNYDTSKFIVIRPNGNVPSLVTQPTTPAQPTTPSTQPVAGRLVPGMIAVPPPGTPKVDAGIVFDYWFAAAVEGQRIGYVQWGAKKVKQNDRELLVGVKHQKFTVSRFGQVVSQWGEESSVENMDGDVLITGMRQGIGQDQALVLNGVVDGKTLKVTGEGAAKGASNTPWPEGVVGCVREPALFKEKRLKTGESFDYPAYIGVVNRVVKMTVTLEAEETLALWPKEPARKLLRFVSRMEPVGNFKLPPATTWVDAETFEPLKMEFDFPGFGGKVTFLRTTKESATVAVARPVELFNAQSIRLDREIPGIHAGRSVVYKVTAPKDDEPGTLFAEDARQTVKNPDAKAKSFELHVSAAHGPIKGAAVLPAPGKEFTASNYFINWDNDGVKGHAAAAMRGLPATATDWDKAVAVERWVHRNMKAFEFSQAMATADNVAKTLSGDCTEYAMLGAAMSRAVGVPSRTVLGLVYAPAKDGKPYLAYHMWFEVFADGQWLPLDATLGGGGVGPGHLKIADHSWHDEKTFAPLLPVLRVLSAKPAVTVGKVEP</sequence>
<feature type="chain" id="PRO_5026687998" description="Transglutaminase-like domain-containing protein" evidence="1">
    <location>
        <begin position="23"/>
        <end position="589"/>
    </location>
</feature>
<dbReference type="SUPFAM" id="SSF54001">
    <property type="entry name" value="Cysteine proteinases"/>
    <property type="match status" value="1"/>
</dbReference>
<organism evidence="3 4">
    <name type="scientific">Gemmata massiliana</name>
    <dbReference type="NCBI Taxonomy" id="1210884"/>
    <lineage>
        <taxon>Bacteria</taxon>
        <taxon>Pseudomonadati</taxon>
        <taxon>Planctomycetota</taxon>
        <taxon>Planctomycetia</taxon>
        <taxon>Gemmatales</taxon>
        <taxon>Gemmataceae</taxon>
        <taxon>Gemmata</taxon>
    </lineage>
</organism>
<feature type="domain" description="Transglutaminase-like" evidence="2">
    <location>
        <begin position="478"/>
        <end position="543"/>
    </location>
</feature>
<dbReference type="SMART" id="SM00460">
    <property type="entry name" value="TGc"/>
    <property type="match status" value="1"/>
</dbReference>
<dbReference type="PANTHER" id="PTHR33490">
    <property type="entry name" value="BLR5614 PROTEIN-RELATED"/>
    <property type="match status" value="1"/>
</dbReference>
<proteinExistence type="predicted"/>
<dbReference type="InterPro" id="IPR038765">
    <property type="entry name" value="Papain-like_cys_pep_sf"/>
</dbReference>
<dbReference type="EMBL" id="LR593886">
    <property type="protein sequence ID" value="VTR91147.1"/>
    <property type="molecule type" value="Genomic_DNA"/>
</dbReference>
<keyword evidence="4" id="KW-1185">Reference proteome</keyword>
<name>A0A6P2CRG0_9BACT</name>
<dbReference type="GO" id="GO:0006508">
    <property type="term" value="P:proteolysis"/>
    <property type="evidence" value="ECO:0007669"/>
    <property type="project" value="UniProtKB-KW"/>
</dbReference>
<evidence type="ECO:0000313" key="3">
    <source>
        <dbReference type="EMBL" id="VTR91147.1"/>
    </source>
</evidence>
<keyword evidence="3" id="KW-0378">Hydrolase</keyword>
<reference evidence="3 4" key="1">
    <citation type="submission" date="2019-05" db="EMBL/GenBank/DDBJ databases">
        <authorList>
            <consortium name="Science for Life Laboratories"/>
        </authorList>
    </citation>
    <scope>NUCLEOTIDE SEQUENCE [LARGE SCALE GENOMIC DNA]</scope>
    <source>
        <strain evidence="3">Soil9</strain>
    </source>
</reference>
<dbReference type="PANTHER" id="PTHR33490:SF3">
    <property type="entry name" value="CONSERVED INTEGRAL MEMBRANE PROTEIN"/>
    <property type="match status" value="1"/>
</dbReference>
<dbReference type="RefSeq" id="WP_162666186.1">
    <property type="nucleotide sequence ID" value="NZ_LR593886.1"/>
</dbReference>
<feature type="signal peptide" evidence="1">
    <location>
        <begin position="1"/>
        <end position="22"/>
    </location>
</feature>
<dbReference type="Proteomes" id="UP000464178">
    <property type="component" value="Chromosome"/>
</dbReference>
<gene>
    <name evidence="3" type="ORF">SOIL9_65670</name>
</gene>
<dbReference type="AlphaFoldDB" id="A0A6P2CRG0"/>
<evidence type="ECO:0000256" key="1">
    <source>
        <dbReference type="SAM" id="SignalP"/>
    </source>
</evidence>